<evidence type="ECO:0000313" key="1">
    <source>
        <dbReference type="EMBL" id="EGQ9133641.1"/>
    </source>
</evidence>
<evidence type="ECO:0000313" key="2">
    <source>
        <dbReference type="Proteomes" id="UP000714625"/>
    </source>
</evidence>
<name>A0AA36UMN0_VIBAL</name>
<dbReference type="RefSeq" id="WP_025632637.1">
    <property type="nucleotide sequence ID" value="NZ_CP082310.1"/>
</dbReference>
<sequence length="182" mass="20474">MNNSFKSVMRNAIESWRTELSKECIAHRVASLYHKLDLEHEVDAQRKELLKVPGADDKNNAQNFFRYVERTSVEAKATMMDLLPAVLKAMPAKRASDMLNQFLNPLGFSVTCIGASDANLSRDLLLHNHNKETSEAFRAVISLGENANIDQLRDAYREVQEAKASHAPLLEYLESLMAKKAA</sequence>
<evidence type="ECO:0008006" key="3">
    <source>
        <dbReference type="Google" id="ProtNLM"/>
    </source>
</evidence>
<dbReference type="Gene3D" id="1.10.3600.10">
    <property type="entry name" value="Putative bacterial toxin ydaT"/>
    <property type="match status" value="1"/>
</dbReference>
<dbReference type="Proteomes" id="UP000714625">
    <property type="component" value="Unassembled WGS sequence"/>
</dbReference>
<dbReference type="AlphaFoldDB" id="A0AA36UMN0"/>
<reference evidence="1" key="1">
    <citation type="submission" date="2019-11" db="EMBL/GenBank/DDBJ databases">
        <authorList>
            <consortium name="PulseNet: The National Subtyping Network for Foodborne Disease Surveillance"/>
            <person name="Tarr C.L."/>
            <person name="Trees E."/>
            <person name="Katz L.S."/>
            <person name="Carleton-Romer H.A."/>
            <person name="Stroika S."/>
            <person name="Kucerova Z."/>
            <person name="Roache K.F."/>
            <person name="Sabol A.L."/>
            <person name="Besser J."/>
            <person name="Gerner-Smidt P."/>
        </authorList>
    </citation>
    <scope>NUCLEOTIDE SEQUENCE</scope>
    <source>
        <strain evidence="1">PNUSAV001129</strain>
    </source>
</reference>
<dbReference type="InterPro" id="IPR037042">
    <property type="entry name" value="YdaT-like_sf"/>
</dbReference>
<proteinExistence type="predicted"/>
<dbReference type="EMBL" id="AAXMUW010000001">
    <property type="protein sequence ID" value="EGQ9133641.1"/>
    <property type="molecule type" value="Genomic_DNA"/>
</dbReference>
<accession>A0AA36UMN0</accession>
<comment type="caution">
    <text evidence="1">The sequence shown here is derived from an EMBL/GenBank/DDBJ whole genome shotgun (WGS) entry which is preliminary data.</text>
</comment>
<gene>
    <name evidence="1" type="ORF">GHY86_00550</name>
</gene>
<organism evidence="1 2">
    <name type="scientific">Vibrio alginolyticus</name>
    <dbReference type="NCBI Taxonomy" id="663"/>
    <lineage>
        <taxon>Bacteria</taxon>
        <taxon>Pseudomonadati</taxon>
        <taxon>Pseudomonadota</taxon>
        <taxon>Gammaproteobacteria</taxon>
        <taxon>Vibrionales</taxon>
        <taxon>Vibrionaceae</taxon>
        <taxon>Vibrio</taxon>
    </lineage>
</organism>
<protein>
    <recommendedName>
        <fullName evidence="3">Bacterial toxin YdaT domain-containing protein</fullName>
    </recommendedName>
</protein>